<protein>
    <submittedName>
        <fullName evidence="1">Uncharacterized protein</fullName>
    </submittedName>
</protein>
<keyword evidence="2" id="KW-1185">Reference proteome</keyword>
<evidence type="ECO:0000313" key="2">
    <source>
        <dbReference type="Proteomes" id="UP001164746"/>
    </source>
</evidence>
<name>A0ABY7EN44_MYAAR</name>
<evidence type="ECO:0000313" key="1">
    <source>
        <dbReference type="EMBL" id="WAR10146.1"/>
    </source>
</evidence>
<dbReference type="EMBL" id="CP111018">
    <property type="protein sequence ID" value="WAR10146.1"/>
    <property type="molecule type" value="Genomic_DNA"/>
</dbReference>
<sequence length="748" mass="85931">MATGRARMKKDYKSLDLNLKVKINPQPQKEVLKEANSILRSILQLEHKKFEDYINKHCRQKIVSITKVLVDEKWHGTIETVIKSREALNDLFFLFKGPQDKKLKNKFTIVLSEYFSKDYLNKRCAFPPQTNITFNVYLPYNRYKNAEEFFMEEENKVKESEAASEMIGSIRRCSITQTEEDETTVDEGSVLHAGVGNIELFQHRFIVAAPKGNTCLKIYVKSSEISELSGALKQYSDCPEMFYTDVVLPADAYGCYEYEFLMKGIVKNITKQSQPFILANTSIHRDIHDPKTCILIHLRHIICSTEESNLIDTCIQIEDVWMSDNTIATDAIPELLQCQEKLSSIGNLKLVITIGFIKKDSLESLNTIINSTQAKLFIAPLLKKCLQQLPASCAQYMPFTCFKLYMIAIGNDLSICRFLFDFYHFFDDNAMIDIVTLLSSKHCQIALEDDLHIIVDLCQKLSVSRSSALDKIQDQLFTTIKLPMGIKIYKKLLTKKVFEYGGDTMYKINSVLQTRFQQNFISSQSHLNLHLALVFAEMLIESNANDALNLNSDIEQTFLQILTKISDIWNNDDMKLKDCVLNQSLFVNERTQLQLLEQLSSSEIIPVRGLFIELATETKFKIAFENLPVKAFQSYIECEMAACGKRGKREKVNGNIEAFINVLKMPCMQSDPTRLDKLVDGNEMLLYKSTIDDVLGTVLNIENICTDDHIIELYKRRIQMELKQRCHDPAKLLQMLFGNPRHIYVKTR</sequence>
<organism evidence="1 2">
    <name type="scientific">Mya arenaria</name>
    <name type="common">Soft-shell clam</name>
    <dbReference type="NCBI Taxonomy" id="6604"/>
    <lineage>
        <taxon>Eukaryota</taxon>
        <taxon>Metazoa</taxon>
        <taxon>Spiralia</taxon>
        <taxon>Lophotrochozoa</taxon>
        <taxon>Mollusca</taxon>
        <taxon>Bivalvia</taxon>
        <taxon>Autobranchia</taxon>
        <taxon>Heteroconchia</taxon>
        <taxon>Euheterodonta</taxon>
        <taxon>Imparidentia</taxon>
        <taxon>Neoheterodontei</taxon>
        <taxon>Myida</taxon>
        <taxon>Myoidea</taxon>
        <taxon>Myidae</taxon>
        <taxon>Mya</taxon>
    </lineage>
</organism>
<gene>
    <name evidence="1" type="ORF">MAR_035222</name>
</gene>
<accession>A0ABY7EN44</accession>
<reference evidence="1" key="1">
    <citation type="submission" date="2022-11" db="EMBL/GenBank/DDBJ databases">
        <title>Centuries of genome instability and evolution in soft-shell clam transmissible cancer (bioRxiv).</title>
        <authorList>
            <person name="Hart S.F.M."/>
            <person name="Yonemitsu M.A."/>
            <person name="Giersch R.M."/>
            <person name="Beal B.F."/>
            <person name="Arriagada G."/>
            <person name="Davis B.W."/>
            <person name="Ostrander E.A."/>
            <person name="Goff S.P."/>
            <person name="Metzger M.J."/>
        </authorList>
    </citation>
    <scope>NUCLEOTIDE SEQUENCE</scope>
    <source>
        <strain evidence="1">MELC-2E11</strain>
        <tissue evidence="1">Siphon/mantle</tissue>
    </source>
</reference>
<proteinExistence type="predicted"/>
<dbReference type="Proteomes" id="UP001164746">
    <property type="component" value="Chromosome 7"/>
</dbReference>